<dbReference type="PANTHER" id="PTHR33395">
    <property type="entry name" value="TRANSCRIPTASE, PUTATIVE-RELATED-RELATED"/>
    <property type="match status" value="1"/>
</dbReference>
<reference evidence="2 3" key="1">
    <citation type="submission" date="2024-06" db="EMBL/GenBank/DDBJ databases">
        <title>The draft genome of Grus japonensis, version 3.</title>
        <authorList>
            <person name="Nabeshima K."/>
            <person name="Suzuki S."/>
            <person name="Onuma M."/>
        </authorList>
    </citation>
    <scope>NUCLEOTIDE SEQUENCE [LARGE SCALE GENOMIC DNA]</scope>
    <source>
        <strain evidence="2 3">451A</strain>
    </source>
</reference>
<evidence type="ECO:0000313" key="3">
    <source>
        <dbReference type="Proteomes" id="UP001623348"/>
    </source>
</evidence>
<evidence type="ECO:0000259" key="1">
    <source>
        <dbReference type="Pfam" id="PF14529"/>
    </source>
</evidence>
<dbReference type="SUPFAM" id="SSF56219">
    <property type="entry name" value="DNase I-like"/>
    <property type="match status" value="1"/>
</dbReference>
<protein>
    <recommendedName>
        <fullName evidence="1">Endonuclease/exonuclease/phosphatase domain-containing protein</fullName>
    </recommendedName>
</protein>
<organism evidence="2 3">
    <name type="scientific">Grus japonensis</name>
    <name type="common">Japanese crane</name>
    <name type="synonym">Red-crowned crane</name>
    <dbReference type="NCBI Taxonomy" id="30415"/>
    <lineage>
        <taxon>Eukaryota</taxon>
        <taxon>Metazoa</taxon>
        <taxon>Chordata</taxon>
        <taxon>Craniata</taxon>
        <taxon>Vertebrata</taxon>
        <taxon>Euteleostomi</taxon>
        <taxon>Archelosauria</taxon>
        <taxon>Archosauria</taxon>
        <taxon>Dinosauria</taxon>
        <taxon>Saurischia</taxon>
        <taxon>Theropoda</taxon>
        <taxon>Coelurosauria</taxon>
        <taxon>Aves</taxon>
        <taxon>Neognathae</taxon>
        <taxon>Neoaves</taxon>
        <taxon>Gruiformes</taxon>
        <taxon>Gruidae</taxon>
        <taxon>Grus</taxon>
    </lineage>
</organism>
<dbReference type="Pfam" id="PF14529">
    <property type="entry name" value="Exo_endo_phos_2"/>
    <property type="match status" value="1"/>
</dbReference>
<dbReference type="Gene3D" id="3.60.10.10">
    <property type="entry name" value="Endonuclease/exonuclease/phosphatase"/>
    <property type="match status" value="1"/>
</dbReference>
<dbReference type="PANTHER" id="PTHR33395:SF22">
    <property type="entry name" value="REVERSE TRANSCRIPTASE DOMAIN-CONTAINING PROTEIN"/>
    <property type="match status" value="1"/>
</dbReference>
<dbReference type="EMBL" id="BAAFJT010000162">
    <property type="protein sequence ID" value="GAB0207083.1"/>
    <property type="molecule type" value="Genomic_DNA"/>
</dbReference>
<comment type="caution">
    <text evidence="2">The sequence shown here is derived from an EMBL/GenBank/DDBJ whole genome shotgun (WGS) entry which is preliminary data.</text>
</comment>
<accession>A0ABC9YAK2</accession>
<gene>
    <name evidence="2" type="ORF">GRJ2_003173900</name>
</gene>
<feature type="domain" description="Endonuclease/exonuclease/phosphatase" evidence="1">
    <location>
        <begin position="13"/>
        <end position="119"/>
    </location>
</feature>
<proteinExistence type="predicted"/>
<dbReference type="InterPro" id="IPR005135">
    <property type="entry name" value="Endo/exonuclease/phosphatase"/>
</dbReference>
<keyword evidence="3" id="KW-1185">Reference proteome</keyword>
<dbReference type="InterPro" id="IPR036691">
    <property type="entry name" value="Endo/exonu/phosph_ase_sf"/>
</dbReference>
<dbReference type="Proteomes" id="UP001623348">
    <property type="component" value="Unassembled WGS sequence"/>
</dbReference>
<sequence length="195" mass="22100">MRGKANKADILLGVCYRPPNQDEEADEAFYKGLAVASQSLALVLVGDFNLPDVCWKYNIAERKQSRRFLECVEDNFLTQLVSEPTRGGVSLDLLFTNREGLVGDVVVRGHLGLSDHEMIEFSIHGEVRRGISKTTTMDFQRTDFGLLRTVVERVPWKIVLKGKGVQEGWAFFKKEVLKAQEQAVPMCRKTNRRGR</sequence>
<evidence type="ECO:0000313" key="2">
    <source>
        <dbReference type="EMBL" id="GAB0207083.1"/>
    </source>
</evidence>
<dbReference type="AlphaFoldDB" id="A0ABC9YAK2"/>
<name>A0ABC9YAK2_GRUJA</name>